<dbReference type="GO" id="GO:0007005">
    <property type="term" value="P:mitochondrion organization"/>
    <property type="evidence" value="ECO:0007669"/>
    <property type="project" value="TreeGrafter"/>
</dbReference>
<feature type="region of interest" description="Disordered" evidence="4">
    <location>
        <begin position="1074"/>
        <end position="1103"/>
    </location>
</feature>
<evidence type="ECO:0008006" key="11">
    <source>
        <dbReference type="Google" id="ProtNLM"/>
    </source>
</evidence>
<feature type="domain" description="VPS13-like middle region" evidence="6">
    <location>
        <begin position="1124"/>
        <end position="1938"/>
    </location>
</feature>
<feature type="domain" description="Intermembrane lipid transfer protein VPS13-like C-terminal" evidence="8">
    <location>
        <begin position="3182"/>
        <end position="3240"/>
    </location>
</feature>
<accession>A0A4U0UY63</accession>
<dbReference type="Pfam" id="PF25036">
    <property type="entry name" value="VPS13_VAB"/>
    <property type="match status" value="1"/>
</dbReference>
<dbReference type="InterPro" id="IPR017148">
    <property type="entry name" value="VPS13_fungi"/>
</dbReference>
<feature type="compositionally biased region" description="Polar residues" evidence="4">
    <location>
        <begin position="1806"/>
        <end position="1818"/>
    </location>
</feature>
<feature type="region of interest" description="Disordered" evidence="4">
    <location>
        <begin position="895"/>
        <end position="928"/>
    </location>
</feature>
<dbReference type="GO" id="GO:0006623">
    <property type="term" value="P:protein targeting to vacuole"/>
    <property type="evidence" value="ECO:0007669"/>
    <property type="project" value="TreeGrafter"/>
</dbReference>
<dbReference type="Pfam" id="PF25033">
    <property type="entry name" value="VPS13_M"/>
    <property type="match status" value="1"/>
</dbReference>
<keyword evidence="2" id="KW-0813">Transport</keyword>
<feature type="domain" description="Chorein N-terminal" evidence="5">
    <location>
        <begin position="1"/>
        <end position="941"/>
    </location>
</feature>
<evidence type="ECO:0000256" key="4">
    <source>
        <dbReference type="SAM" id="MobiDB-lite"/>
    </source>
</evidence>
<dbReference type="InterPro" id="IPR026847">
    <property type="entry name" value="VPS13"/>
</dbReference>
<dbReference type="PANTHER" id="PTHR16166">
    <property type="entry name" value="VACUOLAR PROTEIN SORTING-ASSOCIATED PROTEIN VPS13"/>
    <property type="match status" value="1"/>
</dbReference>
<dbReference type="Pfam" id="PF25037">
    <property type="entry name" value="VPS13_C"/>
    <property type="match status" value="2"/>
</dbReference>
<protein>
    <recommendedName>
        <fullName evidence="11">Vacuolar protein sorting-associated protein</fullName>
    </recommendedName>
</protein>
<evidence type="ECO:0000259" key="7">
    <source>
        <dbReference type="Pfam" id="PF25036"/>
    </source>
</evidence>
<dbReference type="GO" id="GO:0045324">
    <property type="term" value="P:late endosome to vacuole transport"/>
    <property type="evidence" value="ECO:0007669"/>
    <property type="project" value="TreeGrafter"/>
</dbReference>
<feature type="domain" description="Vacuolar protein sorting-associated protein 13 VPS13 adaptor binding" evidence="7">
    <location>
        <begin position="2008"/>
        <end position="2583"/>
    </location>
</feature>
<sequence>MLESLVANLLNRVLGMYVRNFDPKQLNVGIWSGDVTLRNLELRREALDQFDLPLNVVEGHISSLVVKIPWSNLRGQPVRINIEDVFLLAAPKEDEAYDAADEEKRTHAVKMEKLDSAELLKERNTEGMSQEEEKKQQSFTAALTTTIIDNVQIQVKNVHIRFEDAVSDPAHPFAAGLTLKELSAVSTDENWRPTWIQSTSATTHKLATLGALAVYWDTDAKLIGEGTGSKDAKAQGIDHDTVLDKFREMIVKSDSPTVKEHQYILKPVSGRAGLEMDKTGKTDRPKTKARLLFNELGFVLDDEQYRDVLMLVDLFHYFIRHQEYRKWQPEKRPKEDPKAWLHFAGKAVLDRIHDKNKRWSWAYFAERRDDRKKYITLFKKKKREERLTPDEEKEFDALEHKSTYEDLRFWRSLARNALRKENVGVKKPQPASTWGSYIWGGAKKQEEETHDDSQMNEQQRKELYQAIDFDEKKSLTEAVDMPREAVKMQVDMNLKSGGVTLRRDPHGKKTDILRLLFDDFSTEFTQRTDSTLVNLSLGGMRLYDGSTEGNMFGQMLRVKDASPVPESERITELGDDEKEKFKDAKADATAEEEDEDEADPFFTLAFEQNPLDGHADSAVNLKLKAMEIVYNPNFVVQVTKFFKPPAQHNESIGALMEAAGSTVEGLRQQTRAGLEYALQEHKTIDLQLDLQAPLIIVPDSVTKKSTICLILDAGHVSVRSDLIDKRHIEEIQNKEKQKYTEADFHKLEDLMYDKFQLKLESTQVLIGTSVDETKKQVDEKAASKDFHVVERINVDFTIQNCIIPNSPDLTKVKIVGHLPVLHAILSDAKYKSLMKVLDFAIPKFNDEETKEVGRPTTSETDKAKRRKSNMMSDEMSRVRSKSVQISKDELVVDEEAGKEAAKKQRKAGADSSTSQPKEEKKKDVNPAQRNLEVKFTVDKLQGSLYKSDPEGKNEDQLLVDLIAETFHLEFYQRAFDMVADVRLRSFTVEDHVEQSPEPEFRNLISSEDVNAKEQQDLLTLHFQMVNKEHPEFTSKYEGIKTNLGVALSTINLMVTRKTLLTLLDFALATFAPPDRGKTVEGQPQIEAPEESDKETSAAPEAEPDKIRIKAELRRIAVILNNDGIRLATLSLTSAQVSVFLAGASMRVGARLGNLTLIDDINQGVEESSALRQLISIQGDELADFKYETHDSTAKDYPGYDTTLFLRSGSLKINFVTEPFRKIMEFGVKFGKMQAIFNAARQAAADQASKVQQGGGKMHFDVLVKTPIVAFPRMVVTESSSRDVVTAELGEIYASNEFVPLGEGKEGEAGKTANKLSAGIRNVRLVSTFHYESGKSEELEMLDKVGLDFNITQIEHEAGGQGQRPDMEIEGSMSNLNLRITEQQMQFAMELSRNVPKAFALESEEVMEEEVKKALPDEVVEPAKEVDASEEVDAVEKKGEGKASHLGPELGHEEGTWTKLDLVFKVGAIGLELVASGDLGAPIGDLEAASLSKFSLNETSVKLKMLSDGGLESELLVQSFTITDTRTREKNKFRKIMSLINTEVKQQFMASVSISGGEEKDVIALLTVDSPRVILALDYLFAVLQFVNKGMEQNEALVVEDETDADTLAEADDAASVDTQEFVERQNRAAAEKEEAEKGQGKPAGMTISYRVEVVDAQVVLLANPSISNSEAIVLGTKQVLVSQQHAMTLQVEKVGMFLCRMDQFDSSQLRILDDFSIQTSLDMRSQAKDSSLTSIHVDIEPLVLRLSLRDILLAMQIFQRASSMQSAGGEKKLADEGPKKLDQIKADAAESGKPKPKSTKKAVASTAPQAKTIATQKSGAKAQREEDSAPQGSAVLKREELRIQMEGIRVVLIGDLHELPILDWSVAKFGVEVRDWTGNMTADTSLDTYFNVYNFSKSAWEPLIEPWTLGFHMAKEGDKMSVEVFSRKMLELTVTSATIALASKSAQFLSSEEDVLSKPRGNDAPYRIRNFTGFEVDVWAGGESTGDEGEAAKLADGEERAWRFEDPSTTRETLSPEGQNGVIGVRLQGSGFDSIDRIPVNREGEDLYNLKPRKDKVQHRMLVEVKLGTDNVKCITLRSPLLVENHTQIPLELGVYSPEEGHLLKIEKIAPGEARPAPVGAAFLHSLVVRPGEGFGYTWSNERLFWKDLLKRPIRTLSCAGEQDQGSPPFYFQMQATFDKNNPLTSVYPYMRLRLSAPVEVQNLLPYDFKYRIYDKNTKKDWTNFLRKGGVSPVHVVELSHLLLMSVDMQDTPFRASEFAIINSSNEGDFRREKTLLVKDEKNLELRLKVHYYNVPDSGGAFKITIYAPYIILNRSGLSLDMRSKAFFGGSKASAGGQSFRDDEEDARKATPFMFSFPTDDRANRALIRLGDSAWSQPVSFDAIGAIVDVKLAAASGRAEMHAGLNVMEGEGKYKLTKVVTITPRFIVKNRLTEEIQIREPGSSDFATLKPGELHPLRFLKQSTGQQLCLCFPGVSNKWSSPFDIANMGSVHVKLAKAGERQKLIRVEILMESAMIYLHLSLETKHWPFSIRNESDQEFFFWQANPNVDEDEEDRTSGWKPIKYRLPPRSIMPYAWDYPATKNKNLVINAHGKERHVKLAEIGNLVPMRIQAAPGQQQRQKVIDLNVVAEGPTQTLALSNYKPSKSLYKQKAATASSSTTQGFEVKEQDIHETMAATLRFEAGIGISLVNAQLHELIYVTWRDIKLEYKESPLYQTVTLTVRWIQIDNQLYGGIFPLIFYPSVVPKTGKEMNAHPIFRTTVTRVKDDSYGVMYIKYFTFLLQQMTIEIDEDFIFALLDFSKIPGASWTEEKEGQLAPSSLDIPEPQQEQSGQDIYFELLQLQPMQFDLSFVRTERINAEDTGSSSSNPFMFAVNVLTMSIGNVNDAPIRYNALMLENARLSVGALISSIQSHYVQESLRQVHIVIGSADFLGNPVGLFNNISSGVADIFYEPYQGLVTDRPQDLGIGIAKGASSFVKKSVFGLSDSVSKFTGSISKGLAAASMDKEFQDQRRNARSRNRPKHALYGITSGGNAFASSLASGIGGMARQPMQGAEKDGAAGFVKGVGMGLLGLATKPAIGAFDLASNMAEGVKNTTTVFDQEGLDRVRYPRFIGTDGVVRPYSQRESVGQFWLKTTDNGKYFNEHYIAHLELDSSSQGDQQLGGNNNHSGKRRAPGQPQQSEAAMLVIVTYSLIMQVRARNLTTVWDVPLKDVQTISKERTGMSIILKGGTNGPFVPIADEQSRNWLYKQVAVAVNAYNDRWNAKG</sequence>
<dbReference type="Proteomes" id="UP000310066">
    <property type="component" value="Unassembled WGS sequence"/>
</dbReference>
<dbReference type="Pfam" id="PF12624">
    <property type="entry name" value="VPS13_N"/>
    <property type="match status" value="1"/>
</dbReference>
<dbReference type="OrthoDB" id="428159at2759"/>
<evidence type="ECO:0000313" key="9">
    <source>
        <dbReference type="EMBL" id="TKA40672.1"/>
    </source>
</evidence>
<dbReference type="STRING" id="329885.A0A4U0UY63"/>
<evidence type="ECO:0000313" key="10">
    <source>
        <dbReference type="Proteomes" id="UP000310066"/>
    </source>
</evidence>
<dbReference type="PIRSF" id="PIRSF037235">
    <property type="entry name" value="VPS13_fungi"/>
    <property type="match status" value="1"/>
</dbReference>
<comment type="caution">
    <text evidence="9">The sequence shown here is derived from an EMBL/GenBank/DDBJ whole genome shotgun (WGS) entry which is preliminary data.</text>
</comment>
<dbReference type="InterPro" id="IPR056747">
    <property type="entry name" value="VPS13-like_M"/>
</dbReference>
<dbReference type="InterPro" id="IPR026854">
    <property type="entry name" value="VPS13_N"/>
</dbReference>
<feature type="region of interest" description="Disordered" evidence="4">
    <location>
        <begin position="848"/>
        <end position="883"/>
    </location>
</feature>
<organism evidence="9 10">
    <name type="scientific">Friedmanniomyces endolithicus</name>
    <dbReference type="NCBI Taxonomy" id="329885"/>
    <lineage>
        <taxon>Eukaryota</taxon>
        <taxon>Fungi</taxon>
        <taxon>Dikarya</taxon>
        <taxon>Ascomycota</taxon>
        <taxon>Pezizomycotina</taxon>
        <taxon>Dothideomycetes</taxon>
        <taxon>Dothideomycetidae</taxon>
        <taxon>Mycosphaerellales</taxon>
        <taxon>Teratosphaeriaceae</taxon>
        <taxon>Friedmanniomyces</taxon>
    </lineage>
</organism>
<evidence type="ECO:0000256" key="2">
    <source>
        <dbReference type="ARBA" id="ARBA00022448"/>
    </source>
</evidence>
<feature type="region of interest" description="Disordered" evidence="4">
    <location>
        <begin position="3154"/>
        <end position="3178"/>
    </location>
</feature>
<dbReference type="InterPro" id="IPR009543">
    <property type="entry name" value="VPS13_VAB"/>
</dbReference>
<feature type="compositionally biased region" description="Polar residues" evidence="4">
    <location>
        <begin position="3154"/>
        <end position="3167"/>
    </location>
</feature>
<evidence type="ECO:0000259" key="6">
    <source>
        <dbReference type="Pfam" id="PF25033"/>
    </source>
</evidence>
<dbReference type="InterPro" id="IPR056748">
    <property type="entry name" value="VPS13-like_C"/>
</dbReference>
<feature type="region of interest" description="Disordered" evidence="4">
    <location>
        <begin position="1787"/>
        <end position="1833"/>
    </location>
</feature>
<dbReference type="GO" id="GO:0045053">
    <property type="term" value="P:protein retention in Golgi apparatus"/>
    <property type="evidence" value="ECO:0007669"/>
    <property type="project" value="TreeGrafter"/>
</dbReference>
<evidence type="ECO:0000256" key="3">
    <source>
        <dbReference type="ARBA" id="ARBA00023055"/>
    </source>
</evidence>
<keyword evidence="3" id="KW-0445">Lipid transport</keyword>
<dbReference type="PANTHER" id="PTHR16166:SF93">
    <property type="entry name" value="INTERMEMBRANE LIPID TRANSFER PROTEIN VPS13"/>
    <property type="match status" value="1"/>
</dbReference>
<dbReference type="GO" id="GO:0006869">
    <property type="term" value="P:lipid transport"/>
    <property type="evidence" value="ECO:0007669"/>
    <property type="project" value="UniProtKB-KW"/>
</dbReference>
<evidence type="ECO:0000256" key="1">
    <source>
        <dbReference type="ARBA" id="ARBA00006545"/>
    </source>
</evidence>
<proteinExistence type="inferred from homology"/>
<evidence type="ECO:0000259" key="8">
    <source>
        <dbReference type="Pfam" id="PF25037"/>
    </source>
</evidence>
<dbReference type="EMBL" id="NAJP01000031">
    <property type="protein sequence ID" value="TKA40672.1"/>
    <property type="molecule type" value="Genomic_DNA"/>
</dbReference>
<comment type="similarity">
    <text evidence="1">Belongs to the VPS13 family.</text>
</comment>
<evidence type="ECO:0000259" key="5">
    <source>
        <dbReference type="Pfam" id="PF12624"/>
    </source>
</evidence>
<gene>
    <name evidence="9" type="ORF">B0A54_07940</name>
</gene>
<name>A0A4U0UY63_9PEZI</name>
<feature type="domain" description="Intermembrane lipid transfer protein VPS13-like C-terminal" evidence="8">
    <location>
        <begin position="3106"/>
        <end position="3153"/>
    </location>
</feature>
<reference evidence="9 10" key="1">
    <citation type="submission" date="2017-03" db="EMBL/GenBank/DDBJ databases">
        <title>Genomes of endolithic fungi from Antarctica.</title>
        <authorList>
            <person name="Coleine C."/>
            <person name="Masonjones S."/>
            <person name="Stajich J.E."/>
        </authorList>
    </citation>
    <scope>NUCLEOTIDE SEQUENCE [LARGE SCALE GENOMIC DNA]</scope>
    <source>
        <strain evidence="9 10">CCFEE 5311</strain>
    </source>
</reference>